<feature type="region of interest" description="Disordered" evidence="1">
    <location>
        <begin position="33"/>
        <end position="56"/>
    </location>
</feature>
<feature type="non-terminal residue" evidence="2">
    <location>
        <position position="1"/>
    </location>
</feature>
<reference evidence="2" key="2">
    <citation type="journal article" date="2007" name="Science">
        <title>Genome sequence of Aedes aegypti, a major arbovirus vector.</title>
        <authorList>
            <person name="Nene V."/>
            <person name="Wortman J.R."/>
            <person name="Lawson D."/>
            <person name="Haas B."/>
            <person name="Kodira C."/>
            <person name="Tu Z.J."/>
            <person name="Loftus B."/>
            <person name="Xi Z."/>
            <person name="Megy K."/>
            <person name="Grabherr M."/>
            <person name="Ren Q."/>
            <person name="Zdobnov E.M."/>
            <person name="Lobo N.F."/>
            <person name="Campbell K.S."/>
            <person name="Brown S.E."/>
            <person name="Bonaldo M.F."/>
            <person name="Zhu J."/>
            <person name="Sinkins S.P."/>
            <person name="Hogenkamp D.G."/>
            <person name="Amedeo P."/>
            <person name="Arensburger P."/>
            <person name="Atkinson P.W."/>
            <person name="Bidwell S."/>
            <person name="Biedler J."/>
            <person name="Birney E."/>
            <person name="Bruggner R.V."/>
            <person name="Costas J."/>
            <person name="Coy M.R."/>
            <person name="Crabtree J."/>
            <person name="Crawford M."/>
            <person name="Debruyn B."/>
            <person name="Decaprio D."/>
            <person name="Eiglmeier K."/>
            <person name="Eisenstadt E."/>
            <person name="El-Dorry H."/>
            <person name="Gelbart W.M."/>
            <person name="Gomes S.L."/>
            <person name="Hammond M."/>
            <person name="Hannick L.I."/>
            <person name="Hogan J.R."/>
            <person name="Holmes M.H."/>
            <person name="Jaffe D."/>
            <person name="Johnston J.S."/>
            <person name="Kennedy R.C."/>
            <person name="Koo H."/>
            <person name="Kravitz S."/>
            <person name="Kriventseva E.V."/>
            <person name="Kulp D."/>
            <person name="Labutti K."/>
            <person name="Lee E."/>
            <person name="Li S."/>
            <person name="Lovin D.D."/>
            <person name="Mao C."/>
            <person name="Mauceli E."/>
            <person name="Menck C.F."/>
            <person name="Miller J.R."/>
            <person name="Montgomery P."/>
            <person name="Mori A."/>
            <person name="Nascimento A.L."/>
            <person name="Naveira H.F."/>
            <person name="Nusbaum C."/>
            <person name="O'leary S."/>
            <person name="Orvis J."/>
            <person name="Pertea M."/>
            <person name="Quesneville H."/>
            <person name="Reidenbach K.R."/>
            <person name="Rogers Y.H."/>
            <person name="Roth C.W."/>
            <person name="Schneider J.R."/>
            <person name="Schatz M."/>
            <person name="Shumway M."/>
            <person name="Stanke M."/>
            <person name="Stinson E.O."/>
            <person name="Tubio J.M."/>
            <person name="Vanzee J.P."/>
            <person name="Verjovski-Almeida S."/>
            <person name="Werner D."/>
            <person name="White O."/>
            <person name="Wyder S."/>
            <person name="Zeng Q."/>
            <person name="Zhao Q."/>
            <person name="Zhao Y."/>
            <person name="Hill C.A."/>
            <person name="Raikhel A.S."/>
            <person name="Soares M.B."/>
            <person name="Knudson D.L."/>
            <person name="Lee N.H."/>
            <person name="Galagan J."/>
            <person name="Salzberg S.L."/>
            <person name="Paulsen I.T."/>
            <person name="Dimopoulos G."/>
            <person name="Collins F.H."/>
            <person name="Birren B."/>
            <person name="Fraser-Liggett C.M."/>
            <person name="Severson D.W."/>
        </authorList>
    </citation>
    <scope>NUCLEOTIDE SEQUENCE [LARGE SCALE GENOMIC DNA]</scope>
    <source>
        <strain evidence="2">Liverpool</strain>
    </source>
</reference>
<feature type="compositionally biased region" description="Low complexity" evidence="1">
    <location>
        <begin position="33"/>
        <end position="47"/>
    </location>
</feature>
<dbReference type="EMBL" id="CH477197">
    <property type="protein sequence ID" value="EAT48336.1"/>
    <property type="molecule type" value="Genomic_DNA"/>
</dbReference>
<protein>
    <submittedName>
        <fullName evidence="2">AAEL000606-PA</fullName>
    </submittedName>
</protein>
<evidence type="ECO:0000256" key="1">
    <source>
        <dbReference type="SAM" id="MobiDB-lite"/>
    </source>
</evidence>
<dbReference type="PaxDb" id="7159-AAEL000606-PA"/>
<reference evidence="2" key="1">
    <citation type="submission" date="2005-10" db="EMBL/GenBank/DDBJ databases">
        <authorList>
            <person name="Loftus B.J."/>
            <person name="Nene V.M."/>
            <person name="Hannick L.I."/>
            <person name="Bidwell S."/>
            <person name="Haas B."/>
            <person name="Amedeo P."/>
            <person name="Orvis J."/>
            <person name="Wortman J.R."/>
            <person name="White O.R."/>
            <person name="Salzberg S."/>
            <person name="Shumway M."/>
            <person name="Koo H."/>
            <person name="Zhao Y."/>
            <person name="Holmes M."/>
            <person name="Miller J."/>
            <person name="Schatz M."/>
            <person name="Pop M."/>
            <person name="Pai G."/>
            <person name="Utterback T."/>
            <person name="Rogers Y.-H."/>
            <person name="Kravitz S."/>
            <person name="Fraser C.M."/>
        </authorList>
    </citation>
    <scope>NUCLEOTIDE SEQUENCE</scope>
    <source>
        <strain evidence="2">Liverpool</strain>
    </source>
</reference>
<dbReference type="HOGENOM" id="CLU_2326519_0_0_1"/>
<evidence type="ECO:0000313" key="3">
    <source>
        <dbReference type="Proteomes" id="UP000682892"/>
    </source>
</evidence>
<name>Q17NR7_AEDAE</name>
<evidence type="ECO:0000313" key="2">
    <source>
        <dbReference type="EMBL" id="EAT48336.1"/>
    </source>
</evidence>
<gene>
    <name evidence="2" type="ORF">AaeL_AAEL000606</name>
</gene>
<dbReference type="Proteomes" id="UP000682892">
    <property type="component" value="Chromosome 1"/>
</dbReference>
<reference evidence="2" key="3">
    <citation type="submission" date="2012-09" db="EMBL/GenBank/DDBJ databases">
        <authorList>
            <consortium name="VectorBase"/>
        </authorList>
    </citation>
    <scope>NUCLEOTIDE SEQUENCE</scope>
    <source>
        <strain evidence="2">Liverpool</strain>
    </source>
</reference>
<proteinExistence type="predicted"/>
<organism evidence="2 3">
    <name type="scientific">Aedes aegypti</name>
    <name type="common">Yellowfever mosquito</name>
    <name type="synonym">Culex aegypti</name>
    <dbReference type="NCBI Taxonomy" id="7159"/>
    <lineage>
        <taxon>Eukaryota</taxon>
        <taxon>Metazoa</taxon>
        <taxon>Ecdysozoa</taxon>
        <taxon>Arthropoda</taxon>
        <taxon>Hexapoda</taxon>
        <taxon>Insecta</taxon>
        <taxon>Pterygota</taxon>
        <taxon>Neoptera</taxon>
        <taxon>Endopterygota</taxon>
        <taxon>Diptera</taxon>
        <taxon>Nematocera</taxon>
        <taxon>Culicoidea</taxon>
        <taxon>Culicidae</taxon>
        <taxon>Culicinae</taxon>
        <taxon>Aedini</taxon>
        <taxon>Aedes</taxon>
        <taxon>Stegomyia</taxon>
    </lineage>
</organism>
<accession>Q17NR7</accession>
<dbReference type="AlphaFoldDB" id="Q17NR7"/>
<sequence length="99" mass="11044">IIHQEGNGRSALTSVLPDLTSLLQADGKRIHRAGSSALQGRSSSASHQSEHDSQSLYMKVSQESCRRPWMANCLQWYPDHISGSDKTQILFVQNIYLFA</sequence>